<evidence type="ECO:0000259" key="6">
    <source>
        <dbReference type="PROSITE" id="PS50808"/>
    </source>
</evidence>
<sequence>MATPTDNNKPPSLDMQPNKRRRKKSIVWEHFTIETVGAGCTRAYCKQCKKSFAYISGSKLAGTSHLKRHIALGICPVSRRRNQEKNQLVPYTHDSKTDGSASATDPPRKRYRGTPGSMGIFFDQDRCNHEIAKMIILHEYPLHIVEHTGFIDFARTLQPQFNMVSFNTVQDDCVGVFLDALVLLWICGLRIKV</sequence>
<accession>A0A5B7A8N8</accession>
<dbReference type="InterPro" id="IPR036236">
    <property type="entry name" value="Znf_C2H2_sf"/>
</dbReference>
<dbReference type="GO" id="GO:0004674">
    <property type="term" value="F:protein serine/threonine kinase activity"/>
    <property type="evidence" value="ECO:0007669"/>
    <property type="project" value="UniProtKB-EC"/>
</dbReference>
<protein>
    <submittedName>
        <fullName evidence="7">Putative zinc finger BED domain-containing protein DAYSLEEPER-like</fullName>
        <ecNumber evidence="7">2.7.11.1</ecNumber>
    </submittedName>
</protein>
<evidence type="ECO:0000313" key="7">
    <source>
        <dbReference type="EMBL" id="MPA53212.1"/>
    </source>
</evidence>
<dbReference type="PANTHER" id="PTHR34396:SF21">
    <property type="entry name" value="BED-TYPE DOMAIN-CONTAINING PROTEIN"/>
    <property type="match status" value="1"/>
</dbReference>
<keyword evidence="3" id="KW-0862">Zinc</keyword>
<dbReference type="SUPFAM" id="SSF57667">
    <property type="entry name" value="beta-beta-alpha zinc fingers"/>
    <property type="match status" value="1"/>
</dbReference>
<feature type="region of interest" description="Disordered" evidence="5">
    <location>
        <begin position="87"/>
        <end position="112"/>
    </location>
</feature>
<dbReference type="GO" id="GO:1990837">
    <property type="term" value="F:sequence-specific double-stranded DNA binding"/>
    <property type="evidence" value="ECO:0007669"/>
    <property type="project" value="TreeGrafter"/>
</dbReference>
<proteinExistence type="predicted"/>
<feature type="region of interest" description="Disordered" evidence="5">
    <location>
        <begin position="1"/>
        <end position="22"/>
    </location>
</feature>
<organism evidence="7">
    <name type="scientific">Davidia involucrata</name>
    <name type="common">Dove tree</name>
    <dbReference type="NCBI Taxonomy" id="16924"/>
    <lineage>
        <taxon>Eukaryota</taxon>
        <taxon>Viridiplantae</taxon>
        <taxon>Streptophyta</taxon>
        <taxon>Embryophyta</taxon>
        <taxon>Tracheophyta</taxon>
        <taxon>Spermatophyta</taxon>
        <taxon>Magnoliopsida</taxon>
        <taxon>eudicotyledons</taxon>
        <taxon>Gunneridae</taxon>
        <taxon>Pentapetalae</taxon>
        <taxon>asterids</taxon>
        <taxon>Cornales</taxon>
        <taxon>Nyssaceae</taxon>
        <taxon>Davidia</taxon>
    </lineage>
</organism>
<dbReference type="InterPro" id="IPR053031">
    <property type="entry name" value="Cuticle_assoc_protein"/>
</dbReference>
<dbReference type="InterPro" id="IPR003656">
    <property type="entry name" value="Znf_BED"/>
</dbReference>
<gene>
    <name evidence="7" type="ORF">Din_022653</name>
</gene>
<keyword evidence="1" id="KW-0479">Metal-binding</keyword>
<evidence type="ECO:0000256" key="4">
    <source>
        <dbReference type="PROSITE-ProRule" id="PRU00027"/>
    </source>
</evidence>
<dbReference type="EMBL" id="GHES01022653">
    <property type="protein sequence ID" value="MPA53212.1"/>
    <property type="molecule type" value="Transcribed_RNA"/>
</dbReference>
<feature type="compositionally biased region" description="Polar residues" evidence="5">
    <location>
        <begin position="1"/>
        <end position="10"/>
    </location>
</feature>
<dbReference type="PROSITE" id="PS50808">
    <property type="entry name" value="ZF_BED"/>
    <property type="match status" value="1"/>
</dbReference>
<dbReference type="SMART" id="SM00614">
    <property type="entry name" value="ZnF_BED"/>
    <property type="match status" value="1"/>
</dbReference>
<dbReference type="Pfam" id="PF02892">
    <property type="entry name" value="zf-BED"/>
    <property type="match status" value="1"/>
</dbReference>
<feature type="domain" description="BED-type" evidence="6">
    <location>
        <begin position="22"/>
        <end position="82"/>
    </location>
</feature>
<dbReference type="GO" id="GO:0005634">
    <property type="term" value="C:nucleus"/>
    <property type="evidence" value="ECO:0007669"/>
    <property type="project" value="TreeGrafter"/>
</dbReference>
<dbReference type="GO" id="GO:0006357">
    <property type="term" value="P:regulation of transcription by RNA polymerase II"/>
    <property type="evidence" value="ECO:0007669"/>
    <property type="project" value="TreeGrafter"/>
</dbReference>
<dbReference type="GO" id="GO:0008270">
    <property type="term" value="F:zinc ion binding"/>
    <property type="evidence" value="ECO:0007669"/>
    <property type="project" value="UniProtKB-KW"/>
</dbReference>
<reference evidence="7" key="1">
    <citation type="submission" date="2019-08" db="EMBL/GenBank/DDBJ databases">
        <title>Reference gene set and small RNA set construction with multiple tissues from Davidia involucrata Baill.</title>
        <authorList>
            <person name="Yang H."/>
            <person name="Zhou C."/>
            <person name="Li G."/>
            <person name="Wang J."/>
            <person name="Gao P."/>
            <person name="Wang M."/>
            <person name="Wang R."/>
            <person name="Zhao Y."/>
        </authorList>
    </citation>
    <scope>NUCLEOTIDE SEQUENCE</scope>
    <source>
        <tissue evidence="7">Mixed with DoveR01_LX</tissue>
    </source>
</reference>
<dbReference type="EC" id="2.7.11.1" evidence="7"/>
<keyword evidence="2 4" id="KW-0863">Zinc-finger</keyword>
<dbReference type="AlphaFoldDB" id="A0A5B7A8N8"/>
<name>A0A5B7A8N8_DAVIN</name>
<dbReference type="PANTHER" id="PTHR34396">
    <property type="entry name" value="OS03G0264950 PROTEIN-RELATED"/>
    <property type="match status" value="1"/>
</dbReference>
<evidence type="ECO:0000256" key="3">
    <source>
        <dbReference type="ARBA" id="ARBA00022833"/>
    </source>
</evidence>
<keyword evidence="7" id="KW-0808">Transferase</keyword>
<evidence type="ECO:0000256" key="1">
    <source>
        <dbReference type="ARBA" id="ARBA00022723"/>
    </source>
</evidence>
<evidence type="ECO:0000256" key="5">
    <source>
        <dbReference type="SAM" id="MobiDB-lite"/>
    </source>
</evidence>
<evidence type="ECO:0000256" key="2">
    <source>
        <dbReference type="ARBA" id="ARBA00022771"/>
    </source>
</evidence>